<feature type="region of interest" description="Disordered" evidence="8">
    <location>
        <begin position="740"/>
        <end position="774"/>
    </location>
</feature>
<feature type="region of interest" description="Disordered" evidence="8">
    <location>
        <begin position="394"/>
        <end position="555"/>
    </location>
</feature>
<name>A0A4U0TL65_9PEZI</name>
<feature type="compositionally biased region" description="Low complexity" evidence="8">
    <location>
        <begin position="749"/>
        <end position="772"/>
    </location>
</feature>
<feature type="binding site" evidence="6">
    <location>
        <position position="1019"/>
    </location>
    <ligand>
        <name>Ca(2+)</name>
        <dbReference type="ChEBI" id="CHEBI:29108"/>
    </ligand>
</feature>
<dbReference type="InterPro" id="IPR001382">
    <property type="entry name" value="Glyco_hydro_47"/>
</dbReference>
<gene>
    <name evidence="9" type="ORF">B0A50_08267</name>
</gene>
<keyword evidence="5" id="KW-1015">Disulfide bond</keyword>
<dbReference type="SUPFAM" id="SSF48225">
    <property type="entry name" value="Seven-hairpin glycosidases"/>
    <property type="match status" value="1"/>
</dbReference>
<dbReference type="Pfam" id="PF01532">
    <property type="entry name" value="Glyco_hydro_47"/>
    <property type="match status" value="1"/>
</dbReference>
<dbReference type="OrthoDB" id="8118055at2759"/>
<dbReference type="PRINTS" id="PR00747">
    <property type="entry name" value="GLYHDRLASE47"/>
</dbReference>
<evidence type="ECO:0000313" key="10">
    <source>
        <dbReference type="Proteomes" id="UP000308549"/>
    </source>
</evidence>
<keyword evidence="6" id="KW-0106">Calcium</keyword>
<evidence type="ECO:0000256" key="1">
    <source>
        <dbReference type="ARBA" id="ARBA00001913"/>
    </source>
</evidence>
<organism evidence="9 10">
    <name type="scientific">Salinomyces thailandicus</name>
    <dbReference type="NCBI Taxonomy" id="706561"/>
    <lineage>
        <taxon>Eukaryota</taxon>
        <taxon>Fungi</taxon>
        <taxon>Dikarya</taxon>
        <taxon>Ascomycota</taxon>
        <taxon>Pezizomycotina</taxon>
        <taxon>Dothideomycetes</taxon>
        <taxon>Dothideomycetidae</taxon>
        <taxon>Mycosphaerellales</taxon>
        <taxon>Teratosphaeriaceae</taxon>
        <taxon>Salinomyces</taxon>
    </lineage>
</organism>
<comment type="cofactor">
    <cofactor evidence="1 6">
        <name>Ca(2+)</name>
        <dbReference type="ChEBI" id="CHEBI:29108"/>
    </cofactor>
</comment>
<feature type="compositionally biased region" description="Basic and acidic residues" evidence="8">
    <location>
        <begin position="536"/>
        <end position="551"/>
    </location>
</feature>
<dbReference type="GO" id="GO:0036503">
    <property type="term" value="P:ERAD pathway"/>
    <property type="evidence" value="ECO:0007669"/>
    <property type="project" value="UniProtKB-ARBA"/>
</dbReference>
<dbReference type="InterPro" id="IPR036026">
    <property type="entry name" value="Seven-hairpin_glycosidases"/>
</dbReference>
<evidence type="ECO:0000256" key="2">
    <source>
        <dbReference type="ARBA" id="ARBA00004922"/>
    </source>
</evidence>
<evidence type="ECO:0000313" key="9">
    <source>
        <dbReference type="EMBL" id="TKA22385.1"/>
    </source>
</evidence>
<protein>
    <recommendedName>
        <fullName evidence="7">alpha-1,2-Mannosidase</fullName>
        <ecNumber evidence="7">3.2.1.-</ecNumber>
    </recommendedName>
</protein>
<dbReference type="InterPro" id="IPR012341">
    <property type="entry name" value="6hp_glycosidase-like_sf"/>
</dbReference>
<dbReference type="InterPro" id="IPR050749">
    <property type="entry name" value="Glycosyl_Hydrolase_47"/>
</dbReference>
<keyword evidence="10" id="KW-1185">Reference proteome</keyword>
<feature type="region of interest" description="Disordered" evidence="8">
    <location>
        <begin position="87"/>
        <end position="124"/>
    </location>
</feature>
<dbReference type="EMBL" id="NAJL01000076">
    <property type="protein sequence ID" value="TKA22385.1"/>
    <property type="molecule type" value="Genomic_DNA"/>
</dbReference>
<dbReference type="GO" id="GO:0005975">
    <property type="term" value="P:carbohydrate metabolic process"/>
    <property type="evidence" value="ECO:0007669"/>
    <property type="project" value="InterPro"/>
</dbReference>
<feature type="compositionally biased region" description="Low complexity" evidence="8">
    <location>
        <begin position="89"/>
        <end position="108"/>
    </location>
</feature>
<proteinExistence type="inferred from homology"/>
<evidence type="ECO:0000256" key="5">
    <source>
        <dbReference type="ARBA" id="ARBA00023157"/>
    </source>
</evidence>
<dbReference type="UniPathway" id="UPA00378"/>
<comment type="caution">
    <text evidence="9">The sequence shown here is derived from an EMBL/GenBank/DDBJ whole genome shotgun (WGS) entry which is preliminary data.</text>
</comment>
<comment type="pathway">
    <text evidence="2">Protein modification; protein glycosylation.</text>
</comment>
<dbReference type="PANTHER" id="PTHR11742:SF103">
    <property type="entry name" value="ENDOPLASMIC RETICULUM MANNOSIDASE MNL2-RELATED"/>
    <property type="match status" value="1"/>
</dbReference>
<dbReference type="PANTHER" id="PTHR11742">
    <property type="entry name" value="MANNOSYL-OLIGOSACCHARIDE ALPHA-1,2-MANNOSIDASE-RELATED"/>
    <property type="match status" value="1"/>
</dbReference>
<feature type="compositionally biased region" description="Basic and acidic residues" evidence="8">
    <location>
        <begin position="818"/>
        <end position="829"/>
    </location>
</feature>
<comment type="similarity">
    <text evidence="3 7">Belongs to the glycosyl hydrolase 47 family.</text>
</comment>
<reference evidence="9 10" key="1">
    <citation type="submission" date="2017-03" db="EMBL/GenBank/DDBJ databases">
        <title>Genomes of endolithic fungi from Antarctica.</title>
        <authorList>
            <person name="Coleine C."/>
            <person name="Masonjones S."/>
            <person name="Stajich J.E."/>
        </authorList>
    </citation>
    <scope>NUCLEOTIDE SEQUENCE [LARGE SCALE GENOMIC DNA]</scope>
    <source>
        <strain evidence="9 10">CCFEE 6315</strain>
    </source>
</reference>
<dbReference type="AlphaFoldDB" id="A0A4U0TL65"/>
<dbReference type="GO" id="GO:0004571">
    <property type="term" value="F:mannosyl-oligosaccharide 1,2-alpha-mannosidase activity"/>
    <property type="evidence" value="ECO:0007669"/>
    <property type="project" value="InterPro"/>
</dbReference>
<evidence type="ECO:0000256" key="6">
    <source>
        <dbReference type="PIRSR" id="PIRSR601382-2"/>
    </source>
</evidence>
<dbReference type="GO" id="GO:0005509">
    <property type="term" value="F:calcium ion binding"/>
    <property type="evidence" value="ECO:0007669"/>
    <property type="project" value="InterPro"/>
</dbReference>
<evidence type="ECO:0000256" key="7">
    <source>
        <dbReference type="RuleBase" id="RU361193"/>
    </source>
</evidence>
<accession>A0A4U0TL65</accession>
<evidence type="ECO:0000256" key="3">
    <source>
        <dbReference type="ARBA" id="ARBA00007658"/>
    </source>
</evidence>
<evidence type="ECO:0000256" key="4">
    <source>
        <dbReference type="ARBA" id="ARBA00022801"/>
    </source>
</evidence>
<feature type="region of interest" description="Disordered" evidence="8">
    <location>
        <begin position="795"/>
        <end position="898"/>
    </location>
</feature>
<dbReference type="Proteomes" id="UP000308549">
    <property type="component" value="Unassembled WGS sequence"/>
</dbReference>
<keyword evidence="6" id="KW-0479">Metal-binding</keyword>
<evidence type="ECO:0000256" key="8">
    <source>
        <dbReference type="SAM" id="MobiDB-lite"/>
    </source>
</evidence>
<keyword evidence="7" id="KW-0326">Glycosidase</keyword>
<keyword evidence="4 7" id="KW-0378">Hydrolase</keyword>
<dbReference type="GO" id="GO:0005783">
    <property type="term" value="C:endoplasmic reticulum"/>
    <property type="evidence" value="ECO:0007669"/>
    <property type="project" value="TreeGrafter"/>
</dbReference>
<dbReference type="EC" id="3.2.1.-" evidence="7"/>
<dbReference type="GO" id="GO:0016020">
    <property type="term" value="C:membrane"/>
    <property type="evidence" value="ECO:0007669"/>
    <property type="project" value="InterPro"/>
</dbReference>
<dbReference type="Gene3D" id="1.50.10.10">
    <property type="match status" value="3"/>
</dbReference>
<sequence length="1028" mass="112013">MAGRKRIRLGLAIILFVIVAIVYTRRAPVDQYAVGGGSVLRGGVDGQEPAALPKSEPAAAVRPIHVQDAKKEQVRLDVEATTSSKRAFAEATSTSHSSSAAAPTSTAAPDLKQPISDDDDDDETLYEYGEGRVEVEVHPTTSAIHWTKFPEHFPVSSTIQLPTGTPLPIPDIQYRGRKFEFGHADEDRLAAVKEAAEHAWQGYREVAFGADEVKPISGGINNPFNGWGATLVDSLDTLWIMGMTSDFDEAVEAVGDIDFTTSARSDIPLFEVTIRYLGGLLAAYDISGQKARYRILLDKAVELGEVLYAAFDTPNRMPMLYYRWKPSFASQPHRASSRVVMAELGSLSMEFTKLAQLTGEPKYYDAVARLTDSLEEFQNRTRIPGMWPTSLDASGCAKPAQMHAGSPVGSGSGLRGGQQVVPGGSNGMMQAGAPTRQDGDELNEAEKASRARKQHNAAQAELELDKKLTQPNGGRLTADDDALGDETGGGRSKEKFLSNLGSSKRRRSLDVPALQGLSEEEKTELVPASASNATAHKPDVRTSRTNSRETFDGDEICEDSGLHSVGKYSSETFTLGGQSDSTYEYLPKEYLLLGGLVDQYRTMYIDSMEAVKQDLLFRPMAIDDPDVLISGQVRVSVNYTTGEFIRAFEPAGEHLTCFAGGMFALGGAIFDRSEDIDIGRKLTDGCIWAYNSTTTGIMPEGFTAAKCPGSWNDEATGCKWNETEYWRLLDPNEEMRTRVPTPAKAYGVPPATAASSRSTAAAAAGDDATSPPQVRTGLHAAELDDAAMEEDLATTPVPAGKAKTPVGPLAKGAIETDGSERPVYKRDLDEPTAVRPKRLGPGSEDLAPEPKAAVRPKRLGPGSEDIVPELKEPSRVGTAQHAKPARPDPKPPLRYTPQPPKPHADYVAQKIDAERLPSGFTKISGRKYILRPEAIESVFYLYRITGDPYFRDMGWQMFTAIDSHTRALYGNSAIDDVTKSAPEPIDSMESFWTAETLKYFYLLFDEPGTWTLDEWVLNTEAHFFRRPS</sequence>